<proteinExistence type="inferred from homology"/>
<sequence precursor="true">MIRRLAKLMPCLIINAGLLLTACSEPPDTLEQVKERGVLRVLTRNGATTYYENQGRPTGFEYHLAKGFANQLGVELEIIPLVNLNDIFDAIKAGKGDIAAAGLTKTPAREQFLDFGPPYLDVKQLFVYNRAFSEPIGSINDLIGRRIRVIGNSAHAELLNQLKIDHPELRWEESQDQEPVDLFEMLSSGEIDLTIADSSDFYTNRPFYPDFRIALLGGDTVQVAWAMAKGAQSASLLNEIQAYFDKIETNHRLSSLKDQFFNLDEDIRFINTHTFMELKNKRLPKYRQLIEQVAVEYDIDWRLLAAISYQESHWNPKAKSPTGVRGFMMLTLPTAEELDVDDRLDTLQSLRGGARYYLQLYNRLSKSIPPSEKKWFALAAYNMGIGHLRDARKLTEMNGGDPSLWRDVKENLPLLRQRKWHKQLKFGFARGDEAVIYVENIRKYYSLLTWDELNQYRTPPPRRVADHLPASLIESIHGL</sequence>
<comment type="caution">
    <text evidence="9">The sequence shown here is derived from an EMBL/GenBank/DDBJ whole genome shotgun (WGS) entry which is preliminary data.</text>
</comment>
<keyword evidence="4 7" id="KW-0998">Cell outer membrane</keyword>
<dbReference type="PANTHER" id="PTHR35936">
    <property type="entry name" value="MEMBRANE-BOUND LYTIC MUREIN TRANSGLYCOSYLASE F"/>
    <property type="match status" value="1"/>
</dbReference>
<dbReference type="AlphaFoldDB" id="A0A927GXF5"/>
<dbReference type="GO" id="GO:0008933">
    <property type="term" value="F:peptidoglycan lytic transglycosylase activity"/>
    <property type="evidence" value="ECO:0007669"/>
    <property type="project" value="UniProtKB-UniRule"/>
</dbReference>
<evidence type="ECO:0000256" key="2">
    <source>
        <dbReference type="ARBA" id="ARBA00022729"/>
    </source>
</evidence>
<dbReference type="EC" id="4.2.2.n1" evidence="7"/>
<feature type="domain" description="Solute-binding protein family 3/N-terminal" evidence="8">
    <location>
        <begin position="38"/>
        <end position="264"/>
    </location>
</feature>
<feature type="region of interest" description="LT domain" evidence="7">
    <location>
        <begin position="265"/>
        <end position="479"/>
    </location>
</feature>
<gene>
    <name evidence="7 9" type="primary">mltF</name>
    <name evidence="9" type="ORF">IB286_13160</name>
</gene>
<dbReference type="InterPro" id="IPR001638">
    <property type="entry name" value="Solute-binding_3/MltF_N"/>
</dbReference>
<dbReference type="GO" id="GO:0009253">
    <property type="term" value="P:peptidoglycan catabolic process"/>
    <property type="evidence" value="ECO:0007669"/>
    <property type="project" value="TreeGrafter"/>
</dbReference>
<organism evidence="9 10">
    <name type="scientific">Spongiibacter pelagi</name>
    <dbReference type="NCBI Taxonomy" id="2760804"/>
    <lineage>
        <taxon>Bacteria</taxon>
        <taxon>Pseudomonadati</taxon>
        <taxon>Pseudomonadota</taxon>
        <taxon>Gammaproteobacteria</taxon>
        <taxon>Cellvibrionales</taxon>
        <taxon>Spongiibacteraceae</taxon>
        <taxon>Spongiibacter</taxon>
    </lineage>
</organism>
<reference evidence="9" key="1">
    <citation type="submission" date="2020-09" db="EMBL/GenBank/DDBJ databases">
        <authorList>
            <person name="Yoon J.-W."/>
        </authorList>
    </citation>
    <scope>NUCLEOTIDE SEQUENCE</scope>
    <source>
        <strain evidence="9">KMU-158</strain>
    </source>
</reference>
<dbReference type="Gene3D" id="3.40.190.10">
    <property type="entry name" value="Periplasmic binding protein-like II"/>
    <property type="match status" value="2"/>
</dbReference>
<dbReference type="PROSITE" id="PS51257">
    <property type="entry name" value="PROKAR_LIPOPROTEIN"/>
    <property type="match status" value="1"/>
</dbReference>
<evidence type="ECO:0000256" key="4">
    <source>
        <dbReference type="ARBA" id="ARBA00023237"/>
    </source>
</evidence>
<protein>
    <recommendedName>
        <fullName evidence="7">Membrane-bound lytic murein transglycosylase F</fullName>
        <ecNumber evidence="7">4.2.2.n1</ecNumber>
    </recommendedName>
    <alternativeName>
        <fullName evidence="7">Murein lyase F</fullName>
    </alternativeName>
</protein>
<evidence type="ECO:0000256" key="6">
    <source>
        <dbReference type="ARBA" id="ARBA00023316"/>
    </source>
</evidence>
<feature type="signal peptide" evidence="7">
    <location>
        <begin position="1"/>
        <end position="22"/>
    </location>
</feature>
<dbReference type="RefSeq" id="WP_190766307.1">
    <property type="nucleotide sequence ID" value="NZ_JACXLD010000008.1"/>
</dbReference>
<dbReference type="CDD" id="cd01009">
    <property type="entry name" value="PBP2_YfhD_N"/>
    <property type="match status" value="1"/>
</dbReference>
<comment type="subcellular location">
    <subcellularLocation>
        <location evidence="7">Cell outer membrane</location>
        <topology evidence="7">Peripheral membrane protein</topology>
    </subcellularLocation>
    <text evidence="7">Attached to the inner leaflet of the outer membrane.</text>
</comment>
<keyword evidence="2 7" id="KW-0732">Signal</keyword>
<comment type="similarity">
    <text evidence="7">In the C-terminal section; belongs to the transglycosylase Slt family.</text>
</comment>
<feature type="active site" evidence="7">
    <location>
        <position position="311"/>
    </location>
</feature>
<dbReference type="CDD" id="cd13403">
    <property type="entry name" value="MLTF-like"/>
    <property type="match status" value="1"/>
</dbReference>
<feature type="chain" id="PRO_5038192926" description="Membrane-bound lytic murein transglycosylase F" evidence="7">
    <location>
        <begin position="23"/>
        <end position="479"/>
    </location>
</feature>
<keyword evidence="3 7" id="KW-0472">Membrane</keyword>
<accession>A0A927GXF5</accession>
<keyword evidence="10" id="KW-1185">Reference proteome</keyword>
<dbReference type="SMART" id="SM00062">
    <property type="entry name" value="PBPb"/>
    <property type="match status" value="1"/>
</dbReference>
<comment type="function">
    <text evidence="7">Murein-degrading enzyme that degrades murein glycan strands and insoluble, high-molecular weight murein sacculi, with the concomitant formation of a 1,6-anhydromuramoyl product. Lytic transglycosylases (LTs) play an integral role in the metabolism of the peptidoglycan (PG) sacculus. Their lytic action creates space within the PG sacculus to allow for its expansion as well as for the insertion of various structures such as secretion systems and flagella.</text>
</comment>
<dbReference type="InterPro" id="IPR008258">
    <property type="entry name" value="Transglycosylase_SLT_dom_1"/>
</dbReference>
<dbReference type="HAMAP" id="MF_02016">
    <property type="entry name" value="MltF"/>
    <property type="match status" value="1"/>
</dbReference>
<dbReference type="GO" id="GO:0016998">
    <property type="term" value="P:cell wall macromolecule catabolic process"/>
    <property type="evidence" value="ECO:0007669"/>
    <property type="project" value="UniProtKB-UniRule"/>
</dbReference>
<dbReference type="InterPro" id="IPR023346">
    <property type="entry name" value="Lysozyme-like_dom_sf"/>
</dbReference>
<dbReference type="NCBIfam" id="NF008112">
    <property type="entry name" value="PRK10859.1"/>
    <property type="match status" value="1"/>
</dbReference>
<dbReference type="Pfam" id="PF00497">
    <property type="entry name" value="SBP_bac_3"/>
    <property type="match status" value="1"/>
</dbReference>
<dbReference type="Pfam" id="PF01464">
    <property type="entry name" value="SLT"/>
    <property type="match status" value="1"/>
</dbReference>
<comment type="domain">
    <text evidence="7">The N-terminal domain does not have lytic activity and probably modulates enzymatic activity. The C-terminal domain is the catalytic active domain.</text>
</comment>
<comment type="similarity">
    <text evidence="1">Belongs to the bacterial solute-binding protein 3 family.</text>
</comment>
<dbReference type="Gene3D" id="1.10.530.10">
    <property type="match status" value="1"/>
</dbReference>
<evidence type="ECO:0000313" key="9">
    <source>
        <dbReference type="EMBL" id="MBD2859952.1"/>
    </source>
</evidence>
<evidence type="ECO:0000313" key="10">
    <source>
        <dbReference type="Proteomes" id="UP000610558"/>
    </source>
</evidence>
<dbReference type="SUPFAM" id="SSF53850">
    <property type="entry name" value="Periplasmic binding protein-like II"/>
    <property type="match status" value="1"/>
</dbReference>
<evidence type="ECO:0000256" key="3">
    <source>
        <dbReference type="ARBA" id="ARBA00023136"/>
    </source>
</evidence>
<comment type="similarity">
    <text evidence="7">In the N-terminal section; belongs to the bacterial solute-binding protein 3 family.</text>
</comment>
<dbReference type="GO" id="GO:0071555">
    <property type="term" value="P:cell wall organization"/>
    <property type="evidence" value="ECO:0007669"/>
    <property type="project" value="UniProtKB-KW"/>
</dbReference>
<dbReference type="Proteomes" id="UP000610558">
    <property type="component" value="Unassembled WGS sequence"/>
</dbReference>
<comment type="caution">
    <text evidence="7">Lacks conserved residue(s) required for the propagation of feature annotation.</text>
</comment>
<dbReference type="SUPFAM" id="SSF53955">
    <property type="entry name" value="Lysozyme-like"/>
    <property type="match status" value="1"/>
</dbReference>
<dbReference type="EMBL" id="JACXLD010000008">
    <property type="protein sequence ID" value="MBD2859952.1"/>
    <property type="molecule type" value="Genomic_DNA"/>
</dbReference>
<dbReference type="GO" id="GO:0009279">
    <property type="term" value="C:cell outer membrane"/>
    <property type="evidence" value="ECO:0007669"/>
    <property type="project" value="UniProtKB-SubCell"/>
</dbReference>
<keyword evidence="5 7" id="KW-0456">Lyase</keyword>
<dbReference type="InterPro" id="IPR023703">
    <property type="entry name" value="MltF"/>
</dbReference>
<evidence type="ECO:0000256" key="1">
    <source>
        <dbReference type="ARBA" id="ARBA00010333"/>
    </source>
</evidence>
<keyword evidence="6 7" id="KW-0961">Cell wall biogenesis/degradation</keyword>
<evidence type="ECO:0000259" key="8">
    <source>
        <dbReference type="SMART" id="SM00062"/>
    </source>
</evidence>
<dbReference type="PANTHER" id="PTHR35936:SF32">
    <property type="entry name" value="MEMBRANE-BOUND LYTIC MUREIN TRANSGLYCOSYLASE F"/>
    <property type="match status" value="1"/>
</dbReference>
<evidence type="ECO:0000256" key="7">
    <source>
        <dbReference type="HAMAP-Rule" id="MF_02016"/>
    </source>
</evidence>
<comment type="catalytic activity">
    <reaction evidence="7">
        <text>Exolytic cleavage of the (1-&gt;4)-beta-glycosidic linkage between N-acetylmuramic acid (MurNAc) and N-acetylglucosamine (GlcNAc) residues in peptidoglycan, from either the reducing or the non-reducing ends of the peptidoglycan chains, with concomitant formation of a 1,6-anhydrobond in the MurNAc residue.</text>
        <dbReference type="EC" id="4.2.2.n1"/>
    </reaction>
</comment>
<name>A0A927GXF5_9GAMM</name>
<evidence type="ECO:0000256" key="5">
    <source>
        <dbReference type="ARBA" id="ARBA00023239"/>
    </source>
</evidence>